<dbReference type="InParanoid" id="T0Q5Z3"/>
<dbReference type="RefSeq" id="XP_008616573.1">
    <property type="nucleotide sequence ID" value="XM_008618351.1"/>
</dbReference>
<dbReference type="OrthoDB" id="10415575at2759"/>
<evidence type="ECO:0000313" key="2">
    <source>
        <dbReference type="Proteomes" id="UP000030762"/>
    </source>
</evidence>
<reference evidence="1 2" key="1">
    <citation type="submission" date="2012-04" db="EMBL/GenBank/DDBJ databases">
        <title>The Genome Sequence of Saprolegnia declina VS20.</title>
        <authorList>
            <consortium name="The Broad Institute Genome Sequencing Platform"/>
            <person name="Russ C."/>
            <person name="Nusbaum C."/>
            <person name="Tyler B."/>
            <person name="van West P."/>
            <person name="Dieguez-Uribeondo J."/>
            <person name="de Bruijn I."/>
            <person name="Tripathy S."/>
            <person name="Jiang R."/>
            <person name="Young S.K."/>
            <person name="Zeng Q."/>
            <person name="Gargeya S."/>
            <person name="Fitzgerald M."/>
            <person name="Haas B."/>
            <person name="Abouelleil A."/>
            <person name="Alvarado L."/>
            <person name="Arachchi H.M."/>
            <person name="Berlin A."/>
            <person name="Chapman S.B."/>
            <person name="Goldberg J."/>
            <person name="Griggs A."/>
            <person name="Gujja S."/>
            <person name="Hansen M."/>
            <person name="Howarth C."/>
            <person name="Imamovic A."/>
            <person name="Larimer J."/>
            <person name="McCowen C."/>
            <person name="Montmayeur A."/>
            <person name="Murphy C."/>
            <person name="Neiman D."/>
            <person name="Pearson M."/>
            <person name="Priest M."/>
            <person name="Roberts A."/>
            <person name="Saif S."/>
            <person name="Shea T."/>
            <person name="Sisk P."/>
            <person name="Sykes S."/>
            <person name="Wortman J."/>
            <person name="Nusbaum C."/>
            <person name="Birren B."/>
        </authorList>
    </citation>
    <scope>NUCLEOTIDE SEQUENCE [LARGE SCALE GENOMIC DNA]</scope>
    <source>
        <strain evidence="1 2">VS20</strain>
    </source>
</reference>
<accession>T0Q5Z3</accession>
<name>T0Q5Z3_SAPDV</name>
<sequence>MSSTKRPAAAPTTIATLDGALVAITTCLQTPEEVVVFLDAVNSPALCKPLASLLQLLRDPDRAFTGSMFDIVDDVPLLSYAWPCASLDCVRPEAAGLVVDAMSAFPAMQVRQDVYKLQYLPPNQPSSERDLGPFMWLAATWGHKLQAIKVSTVRNAKHMEPLCDALRRCTSLNAFSVAVDSISPKMLYQLGSHRNESDTDSELIATELIAAVTTPNHRVRRLTIASNLVECDWVKVLGPWLASPHTQHHGFQHNSSRTDDGLRRLVVAARSLSSLDLDMAQAGRLPPIDGDGQTRFENLSALRVQVRERDAPFVQELFQRLEPRRLTSLYISCKSDLSYVLDALPRFTALQELHADFHHVDALPVSGMPALRSATLIQVILSDQAVDSLMHLLAHAPALEKLAWSFYREYTYLRAAVVRSLHNWINSGVRAIALDVSALTAKELGNGLFHAASPLSACVTVHNDLRKAFDMRSCLKRWRQALEALLAVSYAASLPVVRSLRWNGDTGSRVDAAAARDLAVQVHRDAWWVRIQSPPACA</sequence>
<dbReference type="EMBL" id="JH767179">
    <property type="protein sequence ID" value="EQC30006.1"/>
    <property type="molecule type" value="Genomic_DNA"/>
</dbReference>
<gene>
    <name evidence="1" type="ORF">SDRG_12286</name>
</gene>
<dbReference type="Proteomes" id="UP000030762">
    <property type="component" value="Unassembled WGS sequence"/>
</dbReference>
<proteinExistence type="predicted"/>
<dbReference type="Gene3D" id="3.80.10.10">
    <property type="entry name" value="Ribonuclease Inhibitor"/>
    <property type="match status" value="1"/>
</dbReference>
<dbReference type="InterPro" id="IPR032675">
    <property type="entry name" value="LRR_dom_sf"/>
</dbReference>
<dbReference type="VEuPathDB" id="FungiDB:SDRG_12286"/>
<protein>
    <submittedName>
        <fullName evidence="1">Uncharacterized protein</fullName>
    </submittedName>
</protein>
<dbReference type="GeneID" id="19953013"/>
<keyword evidence="2" id="KW-1185">Reference proteome</keyword>
<organism evidence="1 2">
    <name type="scientific">Saprolegnia diclina (strain VS20)</name>
    <dbReference type="NCBI Taxonomy" id="1156394"/>
    <lineage>
        <taxon>Eukaryota</taxon>
        <taxon>Sar</taxon>
        <taxon>Stramenopiles</taxon>
        <taxon>Oomycota</taxon>
        <taxon>Saprolegniomycetes</taxon>
        <taxon>Saprolegniales</taxon>
        <taxon>Saprolegniaceae</taxon>
        <taxon>Saprolegnia</taxon>
    </lineage>
</organism>
<evidence type="ECO:0000313" key="1">
    <source>
        <dbReference type="EMBL" id="EQC30006.1"/>
    </source>
</evidence>
<dbReference type="AlphaFoldDB" id="T0Q5Z3"/>
<dbReference type="OMA" id="TWGHKLQ"/>
<dbReference type="SUPFAM" id="SSF52047">
    <property type="entry name" value="RNI-like"/>
    <property type="match status" value="1"/>
</dbReference>